<sequence>MSKMSGNLSLDELYVAANLFCLRNWGVPFTGNIELIKRRWAVYMALYVAERKTIRMSSPTNNELGFVRVIDNLHHELVHWRLHMTGQPYDDCDYEFIAECVRVGASLSGAKNAKRAMIRWPQIRAFEERTGRRYEETVAA</sequence>
<dbReference type="RefSeq" id="WP_232187367.1">
    <property type="nucleotide sequence ID" value="NZ_JAIOAP010000012.1"/>
</dbReference>
<proteinExistence type="predicted"/>
<accession>A0ABV1KYP8</accession>
<evidence type="ECO:0000313" key="2">
    <source>
        <dbReference type="Proteomes" id="UP001493487"/>
    </source>
</evidence>
<gene>
    <name evidence="1" type="ORF">QJS35_22690</name>
</gene>
<evidence type="ECO:0008006" key="3">
    <source>
        <dbReference type="Google" id="ProtNLM"/>
    </source>
</evidence>
<keyword evidence="2" id="KW-1185">Reference proteome</keyword>
<organism evidence="1 2">
    <name type="scientific">Cohnella silvisoli</name>
    <dbReference type="NCBI Taxonomy" id="2873699"/>
    <lineage>
        <taxon>Bacteria</taxon>
        <taxon>Bacillati</taxon>
        <taxon>Bacillota</taxon>
        <taxon>Bacilli</taxon>
        <taxon>Bacillales</taxon>
        <taxon>Paenibacillaceae</taxon>
        <taxon>Cohnella</taxon>
    </lineage>
</organism>
<reference evidence="1 2" key="1">
    <citation type="journal article" date="2023" name="Genome Announc.">
        <title>Pan-Genome Analyses of the Genus Cohnella and Proposal of the Novel Species Cohnella silvisoli sp. nov., Isolated from Forest Soil.</title>
        <authorList>
            <person name="Wang C."/>
            <person name="Mao L."/>
            <person name="Bao G."/>
            <person name="Zhu H."/>
        </authorList>
    </citation>
    <scope>NUCLEOTIDE SEQUENCE [LARGE SCALE GENOMIC DNA]</scope>
    <source>
        <strain evidence="1 2">NL03-T5-1</strain>
    </source>
</reference>
<comment type="caution">
    <text evidence="1">The sequence shown here is derived from an EMBL/GenBank/DDBJ whole genome shotgun (WGS) entry which is preliminary data.</text>
</comment>
<protein>
    <recommendedName>
        <fullName evidence="3">SprT-like domain-containing protein</fullName>
    </recommendedName>
</protein>
<evidence type="ECO:0000313" key="1">
    <source>
        <dbReference type="EMBL" id="MEQ4485199.1"/>
    </source>
</evidence>
<dbReference type="EMBL" id="JASKHM010000014">
    <property type="protein sequence ID" value="MEQ4485199.1"/>
    <property type="molecule type" value="Genomic_DNA"/>
</dbReference>
<name>A0ABV1KYP8_9BACL</name>
<dbReference type="Proteomes" id="UP001493487">
    <property type="component" value="Unassembled WGS sequence"/>
</dbReference>